<dbReference type="Pfam" id="PF00097">
    <property type="entry name" value="zf-C3HC4"/>
    <property type="match status" value="1"/>
</dbReference>
<keyword evidence="1" id="KW-0479">Metal-binding</keyword>
<dbReference type="SMART" id="SM00184">
    <property type="entry name" value="RING"/>
    <property type="match status" value="1"/>
</dbReference>
<dbReference type="SUPFAM" id="SSF161219">
    <property type="entry name" value="CHY zinc finger-like"/>
    <property type="match status" value="1"/>
</dbReference>
<feature type="domain" description="CHY-type" evidence="6">
    <location>
        <begin position="120"/>
        <end position="188"/>
    </location>
</feature>
<dbReference type="SUPFAM" id="SSF161245">
    <property type="entry name" value="Zinc hairpin stack"/>
    <property type="match status" value="1"/>
</dbReference>
<dbReference type="AlphaFoldDB" id="A0A146K7X5"/>
<dbReference type="Gene3D" id="3.30.40.10">
    <property type="entry name" value="Zinc/RING finger domain, C3HC4 (zinc finger)"/>
    <property type="match status" value="1"/>
</dbReference>
<keyword evidence="3" id="KW-0862">Zinc</keyword>
<feature type="domain" description="RING-type" evidence="5">
    <location>
        <begin position="254"/>
        <end position="297"/>
    </location>
</feature>
<dbReference type="PANTHER" id="PTHR21319">
    <property type="entry name" value="RING FINGER AND CHY ZINC FINGER DOMAIN-CONTAINING PROTEIN 1"/>
    <property type="match status" value="1"/>
</dbReference>
<dbReference type="InterPro" id="IPR008913">
    <property type="entry name" value="Znf_CHY"/>
</dbReference>
<evidence type="ECO:0000259" key="6">
    <source>
        <dbReference type="PROSITE" id="PS51266"/>
    </source>
</evidence>
<dbReference type="GO" id="GO:0016567">
    <property type="term" value="P:protein ubiquitination"/>
    <property type="evidence" value="ECO:0007669"/>
    <property type="project" value="TreeGrafter"/>
</dbReference>
<dbReference type="InterPro" id="IPR018957">
    <property type="entry name" value="Znf_C3HC4_RING-type"/>
</dbReference>
<evidence type="ECO:0000256" key="1">
    <source>
        <dbReference type="ARBA" id="ARBA00022723"/>
    </source>
</evidence>
<protein>
    <submittedName>
        <fullName evidence="8">CHY zinc finger-containing protein</fullName>
    </submittedName>
</protein>
<evidence type="ECO:0000259" key="5">
    <source>
        <dbReference type="PROSITE" id="PS50089"/>
    </source>
</evidence>
<dbReference type="PROSITE" id="PS51270">
    <property type="entry name" value="ZF_CTCHY"/>
    <property type="match status" value="1"/>
</dbReference>
<dbReference type="GO" id="GO:0061630">
    <property type="term" value="F:ubiquitin protein ligase activity"/>
    <property type="evidence" value="ECO:0007669"/>
    <property type="project" value="TreeGrafter"/>
</dbReference>
<dbReference type="Pfam" id="PF05495">
    <property type="entry name" value="zf-CHY"/>
    <property type="match status" value="1"/>
</dbReference>
<dbReference type="InterPro" id="IPR037274">
    <property type="entry name" value="Znf_CHY_sf"/>
</dbReference>
<dbReference type="GO" id="GO:0005634">
    <property type="term" value="C:nucleus"/>
    <property type="evidence" value="ECO:0007669"/>
    <property type="project" value="TreeGrafter"/>
</dbReference>
<dbReference type="EMBL" id="GDID01004562">
    <property type="protein sequence ID" value="JAP92044.1"/>
    <property type="molecule type" value="Transcribed_RNA"/>
</dbReference>
<evidence type="ECO:0000256" key="2">
    <source>
        <dbReference type="ARBA" id="ARBA00022771"/>
    </source>
</evidence>
<accession>A0A146K7X5</accession>
<dbReference type="InterPro" id="IPR013083">
    <property type="entry name" value="Znf_RING/FYVE/PHD"/>
</dbReference>
<evidence type="ECO:0000256" key="4">
    <source>
        <dbReference type="PROSITE-ProRule" id="PRU00601"/>
    </source>
</evidence>
<dbReference type="PROSITE" id="PS50089">
    <property type="entry name" value="ZF_RING_2"/>
    <property type="match status" value="1"/>
</dbReference>
<keyword evidence="2 4" id="KW-0863">Zinc-finger</keyword>
<dbReference type="InterPro" id="IPR037275">
    <property type="entry name" value="Znf_CTCHY_sf"/>
</dbReference>
<dbReference type="InterPro" id="IPR017921">
    <property type="entry name" value="Znf_CTCHY"/>
</dbReference>
<feature type="non-terminal residue" evidence="8">
    <location>
        <position position="1"/>
    </location>
</feature>
<dbReference type="SUPFAM" id="SSF57850">
    <property type="entry name" value="RING/U-box"/>
    <property type="match status" value="1"/>
</dbReference>
<dbReference type="InterPro" id="IPR001841">
    <property type="entry name" value="Znf_RING"/>
</dbReference>
<sequence>TTLIMDEKVKYWIDPEKSKYKNEIILSTTFTVKNEDSNPFDKEDRIIFKTFPQEVIPPEFKTQMEKEKEKIYHLFPLDFVNANQDKNYFQLQEIFSEQCKDDLNWKKNYKNNQILFQYHTIGTSVGCSHYITGCQSECFICKKFYGCRRCHDEVIDDHEFPKELTEKVKCNFCEHIQPFQSSCEKCGESFGNLRCDQCKYVYFISPDVKMAFHCPKCKVCRVGQRETQIHCDKCDACMMKWKYPNHDCIQAANCIVCLADLKSTKYDWYMLECKHQIHAACYNELIGNGNYKCPICRKFLPLKTDRQHLMERLEKFYKTIFILPQNEKLILQVKCNDCYNVSLAQLHTSGLYYCEKCKIFNGEATSQYGSFEAFQQQEVTMQPPQPNREEIMKYLTEQIKFEENLEEKIKELTGLEIQGNESLFTTLINRYNFSTIEEFMDKYLKITAE</sequence>
<evidence type="ECO:0000256" key="3">
    <source>
        <dbReference type="ARBA" id="ARBA00022833"/>
    </source>
</evidence>
<reference evidence="8" key="1">
    <citation type="submission" date="2015-07" db="EMBL/GenBank/DDBJ databases">
        <title>Adaptation to a free-living lifestyle via gene acquisitions in the diplomonad Trepomonas sp. PC1.</title>
        <authorList>
            <person name="Xu F."/>
            <person name="Jerlstrom-Hultqvist J."/>
            <person name="Kolisko M."/>
            <person name="Simpson A.G.B."/>
            <person name="Roger A.J."/>
            <person name="Svard S.G."/>
            <person name="Andersson J.O."/>
        </authorList>
    </citation>
    <scope>NUCLEOTIDE SEQUENCE</scope>
    <source>
        <strain evidence="8">PC1</strain>
    </source>
</reference>
<dbReference type="GO" id="GO:0008270">
    <property type="term" value="F:zinc ion binding"/>
    <property type="evidence" value="ECO:0007669"/>
    <property type="project" value="UniProtKB-KW"/>
</dbReference>
<evidence type="ECO:0000313" key="8">
    <source>
        <dbReference type="EMBL" id="JAP92044.1"/>
    </source>
</evidence>
<organism evidence="8">
    <name type="scientific">Trepomonas sp. PC1</name>
    <dbReference type="NCBI Taxonomy" id="1076344"/>
    <lineage>
        <taxon>Eukaryota</taxon>
        <taxon>Metamonada</taxon>
        <taxon>Diplomonadida</taxon>
        <taxon>Hexamitidae</taxon>
        <taxon>Hexamitinae</taxon>
        <taxon>Trepomonas</taxon>
    </lineage>
</organism>
<dbReference type="GO" id="GO:0006511">
    <property type="term" value="P:ubiquitin-dependent protein catabolic process"/>
    <property type="evidence" value="ECO:0007669"/>
    <property type="project" value="TreeGrafter"/>
</dbReference>
<dbReference type="PANTHER" id="PTHR21319:SF53">
    <property type="entry name" value="RING FINGER AND CHY ZINC FINGER DOMAIN-CONTAINING PROTEIN 1"/>
    <property type="match status" value="1"/>
</dbReference>
<evidence type="ECO:0000259" key="7">
    <source>
        <dbReference type="PROSITE" id="PS51270"/>
    </source>
</evidence>
<name>A0A146K7X5_9EUKA</name>
<feature type="domain" description="CTCHY-type" evidence="7">
    <location>
        <begin position="190"/>
        <end position="256"/>
    </location>
</feature>
<proteinExistence type="predicted"/>
<dbReference type="PROSITE" id="PS51266">
    <property type="entry name" value="ZF_CHY"/>
    <property type="match status" value="1"/>
</dbReference>
<gene>
    <name evidence="8" type="ORF">TPC1_16137</name>
</gene>